<keyword evidence="3" id="KW-1185">Reference proteome</keyword>
<evidence type="ECO:0000313" key="2">
    <source>
        <dbReference type="EMBL" id="MBA8823622.1"/>
    </source>
</evidence>
<evidence type="ECO:0000313" key="3">
    <source>
        <dbReference type="Proteomes" id="UP000569329"/>
    </source>
</evidence>
<comment type="caution">
    <text evidence="2">The sequence shown here is derived from an EMBL/GenBank/DDBJ whole genome shotgun (WGS) entry which is preliminary data.</text>
</comment>
<dbReference type="Proteomes" id="UP000569329">
    <property type="component" value="Unassembled WGS sequence"/>
</dbReference>
<dbReference type="RefSeq" id="WP_182542898.1">
    <property type="nucleotide sequence ID" value="NZ_JACGWZ010000001.1"/>
</dbReference>
<feature type="region of interest" description="Disordered" evidence="1">
    <location>
        <begin position="1"/>
        <end position="24"/>
    </location>
</feature>
<sequence>MTSAEKSEEAATPPPREAVGRAAGFVGEHGGSARAVVENLGRAGARIVLIGQDGAFGDMMVSDVATGRSVVDAVDNLTDSAWDNETTSALRIDPEHRRRMGRTRG</sequence>
<gene>
    <name evidence="2" type="ORF">FHX42_000951</name>
</gene>
<dbReference type="AlphaFoldDB" id="A0A839DNS2"/>
<proteinExistence type="predicted"/>
<reference evidence="2 3" key="1">
    <citation type="submission" date="2020-07" db="EMBL/GenBank/DDBJ databases">
        <title>Sequencing the genomes of 1000 actinobacteria strains.</title>
        <authorList>
            <person name="Klenk H.-P."/>
        </authorList>
    </citation>
    <scope>NUCLEOTIDE SEQUENCE [LARGE SCALE GENOMIC DNA]</scope>
    <source>
        <strain evidence="2 3">DSM 45975</strain>
    </source>
</reference>
<evidence type="ECO:0000256" key="1">
    <source>
        <dbReference type="SAM" id="MobiDB-lite"/>
    </source>
</evidence>
<organism evidence="2 3">
    <name type="scientific">Halosaccharopolyspora lacisalsi</name>
    <dbReference type="NCBI Taxonomy" id="1000566"/>
    <lineage>
        <taxon>Bacteria</taxon>
        <taxon>Bacillati</taxon>
        <taxon>Actinomycetota</taxon>
        <taxon>Actinomycetes</taxon>
        <taxon>Pseudonocardiales</taxon>
        <taxon>Pseudonocardiaceae</taxon>
        <taxon>Halosaccharopolyspora</taxon>
    </lineage>
</organism>
<name>A0A839DNS2_9PSEU</name>
<accession>A0A839DNS2</accession>
<protein>
    <submittedName>
        <fullName evidence="2">Uncharacterized protein</fullName>
    </submittedName>
</protein>
<dbReference type="EMBL" id="JACGWZ010000001">
    <property type="protein sequence ID" value="MBA8823622.1"/>
    <property type="molecule type" value="Genomic_DNA"/>
</dbReference>